<feature type="coiled-coil region" evidence="1">
    <location>
        <begin position="773"/>
        <end position="809"/>
    </location>
</feature>
<dbReference type="Pfam" id="PF13966">
    <property type="entry name" value="zf-RVT"/>
    <property type="match status" value="1"/>
</dbReference>
<name>A0A7N2R0C3_QUELO</name>
<dbReference type="SUPFAM" id="SSF56672">
    <property type="entry name" value="DNA/RNA polymerases"/>
    <property type="match status" value="1"/>
</dbReference>
<dbReference type="Pfam" id="PF14392">
    <property type="entry name" value="zf-CCHC_4"/>
    <property type="match status" value="1"/>
</dbReference>
<dbReference type="InterPro" id="IPR005135">
    <property type="entry name" value="Endo/exonuclease/phosphatase"/>
</dbReference>
<dbReference type="PANTHER" id="PTHR33116">
    <property type="entry name" value="REVERSE TRANSCRIPTASE ZINC-BINDING DOMAIN-CONTAINING PROTEIN-RELATED-RELATED"/>
    <property type="match status" value="1"/>
</dbReference>
<reference evidence="3" key="2">
    <citation type="submission" date="2021-01" db="UniProtKB">
        <authorList>
            <consortium name="EnsemblPlants"/>
        </authorList>
    </citation>
    <scope>IDENTIFICATION</scope>
</reference>
<dbReference type="InterPro" id="IPR002156">
    <property type="entry name" value="RNaseH_domain"/>
</dbReference>
<accession>A0A7N2R0C3</accession>
<dbReference type="Pfam" id="PF13456">
    <property type="entry name" value="RVT_3"/>
    <property type="match status" value="1"/>
</dbReference>
<dbReference type="InterPro" id="IPR036691">
    <property type="entry name" value="Endo/exonu/phosph_ase_sf"/>
</dbReference>
<dbReference type="SUPFAM" id="SSF56219">
    <property type="entry name" value="DNase I-like"/>
    <property type="match status" value="1"/>
</dbReference>
<dbReference type="InterPro" id="IPR043502">
    <property type="entry name" value="DNA/RNA_pol_sf"/>
</dbReference>
<dbReference type="PANTHER" id="PTHR33116:SF86">
    <property type="entry name" value="REVERSE TRANSCRIPTASE DOMAIN-CONTAINING PROTEIN"/>
    <property type="match status" value="1"/>
</dbReference>
<dbReference type="InterPro" id="IPR025558">
    <property type="entry name" value="DUF4283"/>
</dbReference>
<dbReference type="OMA" id="WRENNEE"/>
<protein>
    <recommendedName>
        <fullName evidence="2">Reverse transcriptase domain-containing protein</fullName>
    </recommendedName>
</protein>
<dbReference type="CDD" id="cd01650">
    <property type="entry name" value="RT_nLTR_like"/>
    <property type="match status" value="1"/>
</dbReference>
<proteinExistence type="predicted"/>
<evidence type="ECO:0000256" key="1">
    <source>
        <dbReference type="SAM" id="Coils"/>
    </source>
</evidence>
<dbReference type="Pfam" id="PF14111">
    <property type="entry name" value="DUF4283"/>
    <property type="match status" value="1"/>
</dbReference>
<feature type="domain" description="Reverse transcriptase" evidence="2">
    <location>
        <begin position="951"/>
        <end position="1221"/>
    </location>
</feature>
<dbReference type="InterPro" id="IPR026960">
    <property type="entry name" value="RVT-Znf"/>
</dbReference>
<keyword evidence="4" id="KW-1185">Reference proteome</keyword>
<dbReference type="PROSITE" id="PS50878">
    <property type="entry name" value="RT_POL"/>
    <property type="match status" value="1"/>
</dbReference>
<dbReference type="InterPro" id="IPR036397">
    <property type="entry name" value="RNaseH_sf"/>
</dbReference>
<dbReference type="Gene3D" id="3.60.10.10">
    <property type="entry name" value="Endonuclease/exonuclease/phosphatase"/>
    <property type="match status" value="1"/>
</dbReference>
<dbReference type="Proteomes" id="UP000594261">
    <property type="component" value="Chromosome 2"/>
</dbReference>
<sequence length="1848" mass="211068">MAEELEVLWQRLKVTEEEEESILLGDECMRAAVERGKKCVFMKVMSRKGLMVEALRKNVRMLWKPNKSIQLSVIGEELFLVEFEDERDKRRVMDMRPWHYEKQLVLFKEFEGDESPKDILLKWSPFWVQIYNLPLKSRTKETGKAIGESIGKFIEVDVEETGVQWGTCLRVRVEIDVTRKLIRGRKINMEKGETRWVHFKYERLPNFCYRCGLLDHDLKDCLEEPGKDKTGEESDLQYGAWLRGEPIRKGGWDFGFAKKKVIGEMKNKENTKAAERKGRDEVQEGVARETQELEAISLGDSRQERHGDLMGGGEVTTVKKGENGLAESIGRSHSGELVEVGEENREVGNGNGGKEACQKGRAENLNKPIPNFEFGLGNETVKTDNVVGLGLGPDKNKDGPMAMQYDPEEGWVANKLGPSSGHWKRIIRAGPDAEMKESVSPVQRKRDGDLTLREIDQNVKASKRRKTPPSQMTALAWNCRGMGSAPAVRALTDEVKNGDPVLVFLAETKASQRRIKGLQRKLGLTQGIAVPSDGRSGGLAMLWREGVDVSLKSCSNSHIDVVVGGSNGAVPWRATGFYGHPDAGMRPISWKLLEVLSRQCNMPWVVFGDFNEILNSDEKLGWLERDARQMECFRECLSNCGLLDLGFVGQRFTWCNGRIGEQRTLVRLDRMVANEEWMNLFPEAKVVHRSMAASDHCLLSLSIRRRETRKVARRRFMFEEMWTREEGCREVIERAWDPLGCNPELTIQNRLKCCQCQLQNWNRRVFGNVNKILKQKQCRLQQLEELNLLHESAEEVQKLKKEINEVMLREEIMWNQRSRALWIKYGDRNTRFFHATANNRRRKNKIEGILDSEGRWRENNEEVEEIILEYFKEIYSSNFPTEFGACLGAVGRRVTEDMNEDLLREFKEEEVWQALMQMHPTKSPGPDGMSPIFFQKYWDVVGPQVVQSVIHTLRTGVMPMGVNETYICLIPKVKCPQKITEYRPISLCNVIYKLVSKVLANRLKVVLPDVVDEAQSAFVPGRQITDNVLVAFEVMHCINQRRKGKEGLMAIKLDMSKAYDRVEWGYLEAIMRRMGFRERWISLMMMCVTTVSFSVLINGEPRGRIVPTRGLRQGDPISPYLFLLCAEGLSAMLRRNEIGEAVSGVQICRRAPRISHLLFADDCIVFGKASMEEGLKVTKILEDYERESGQKLNKEKTSLFFSKNTAVEVKEGVKELFGAEIIHQHERYLGLPPLVGRGKRKAFNRIKDQVGRKIASWKGRLLSTAGREILIKAVAQATPTYTMNCFLLPDSLCSELNSLVRNFWWGQRDKEKKLAWIAWGKLCKPKAEGGMGFKDLKAFNLALLAKQGWRLSQNPCSLAYRVLKARYFPSSNFMEAQLGNLPSYTWRSLLAAREIIERGRRWNIGNGQQVRIWVDRWLPTPHSFKVVSPKPQEFEGEMVESLINQQEGGWDKNLVRRVFIPHEAESILSIPISLSLPEDAVSWAWTPNGRFTVSSAYKVACSWLCERRSKEEGCGVSDPGKGRQFWKFLWQLHCPSKVKHFLWRACKNILPTNYCLKLRKVPIEEACGVCGRIESAGHVLWDCEVAGAVWRESKLMLPKLRNDHRDFMEIVWKLWEGRRELDWECFVTTAWCIWKNRNSLKFEGRGKAARVIVKEAELLVEEFRSGNIKEKLPVEVRIQAWRPPREGWYKANVDGAVFKETNSCGIGVVIRNDQGQIMGAMSKRLNLPLGAVEVEAKAFEEGLRLAGDLGLQQVILEGDALTVTNSLLGKCLPPSSIQRLIAGASRWKQWVQVWSASHVRRAGNRAAHVMAQNAKCISDCVVWVEDTPPMIQCQVHSDVCLLNHVSVE</sequence>
<dbReference type="Pfam" id="PF03372">
    <property type="entry name" value="Exo_endo_phos"/>
    <property type="match status" value="1"/>
</dbReference>
<organism evidence="3 4">
    <name type="scientific">Quercus lobata</name>
    <name type="common">Valley oak</name>
    <dbReference type="NCBI Taxonomy" id="97700"/>
    <lineage>
        <taxon>Eukaryota</taxon>
        <taxon>Viridiplantae</taxon>
        <taxon>Streptophyta</taxon>
        <taxon>Embryophyta</taxon>
        <taxon>Tracheophyta</taxon>
        <taxon>Spermatophyta</taxon>
        <taxon>Magnoliopsida</taxon>
        <taxon>eudicotyledons</taxon>
        <taxon>Gunneridae</taxon>
        <taxon>Pentapetalae</taxon>
        <taxon>rosids</taxon>
        <taxon>fabids</taxon>
        <taxon>Fagales</taxon>
        <taxon>Fagaceae</taxon>
        <taxon>Quercus</taxon>
    </lineage>
</organism>
<dbReference type="GO" id="GO:0004523">
    <property type="term" value="F:RNA-DNA hybrid ribonuclease activity"/>
    <property type="evidence" value="ECO:0007669"/>
    <property type="project" value="InterPro"/>
</dbReference>
<dbReference type="InParanoid" id="A0A7N2R0C3"/>
<evidence type="ECO:0000313" key="3">
    <source>
        <dbReference type="EnsemblPlants" id="QL02p097725:mrna"/>
    </source>
</evidence>
<dbReference type="GO" id="GO:0003676">
    <property type="term" value="F:nucleic acid binding"/>
    <property type="evidence" value="ECO:0007669"/>
    <property type="project" value="InterPro"/>
</dbReference>
<reference evidence="4" key="1">
    <citation type="journal article" date="2016" name="G3 (Bethesda)">
        <title>First Draft Assembly and Annotation of the Genome of a California Endemic Oak Quercus lobata Nee (Fagaceae).</title>
        <authorList>
            <person name="Sork V.L."/>
            <person name="Fitz-Gibbon S.T."/>
            <person name="Puiu D."/>
            <person name="Crepeau M."/>
            <person name="Gugger P.F."/>
            <person name="Sherman R."/>
            <person name="Stevens K."/>
            <person name="Langley C.H."/>
            <person name="Pellegrini M."/>
            <person name="Salzberg S.L."/>
        </authorList>
    </citation>
    <scope>NUCLEOTIDE SEQUENCE [LARGE SCALE GENOMIC DNA]</scope>
    <source>
        <strain evidence="4">cv. SW786</strain>
    </source>
</reference>
<dbReference type="Pfam" id="PF00078">
    <property type="entry name" value="RVT_1"/>
    <property type="match status" value="1"/>
</dbReference>
<dbReference type="InterPro" id="IPR044730">
    <property type="entry name" value="RNase_H-like_dom_plant"/>
</dbReference>
<keyword evidence="1" id="KW-0175">Coiled coil</keyword>
<dbReference type="EnsemblPlants" id="QL02p097725:mrna">
    <property type="protein sequence ID" value="QL02p097725:mrna"/>
    <property type="gene ID" value="QL02p097725"/>
</dbReference>
<evidence type="ECO:0000259" key="2">
    <source>
        <dbReference type="PROSITE" id="PS50878"/>
    </source>
</evidence>
<dbReference type="Gramene" id="QL02p097725:mrna">
    <property type="protein sequence ID" value="QL02p097725:mrna"/>
    <property type="gene ID" value="QL02p097725"/>
</dbReference>
<dbReference type="Gene3D" id="3.30.420.10">
    <property type="entry name" value="Ribonuclease H-like superfamily/Ribonuclease H"/>
    <property type="match status" value="1"/>
</dbReference>
<dbReference type="InterPro" id="IPR000477">
    <property type="entry name" value="RT_dom"/>
</dbReference>
<dbReference type="SUPFAM" id="SSF53098">
    <property type="entry name" value="Ribonuclease H-like"/>
    <property type="match status" value="1"/>
</dbReference>
<dbReference type="CDD" id="cd06222">
    <property type="entry name" value="RNase_H_like"/>
    <property type="match status" value="1"/>
</dbReference>
<evidence type="ECO:0000313" key="4">
    <source>
        <dbReference type="Proteomes" id="UP000594261"/>
    </source>
</evidence>
<dbReference type="InterPro" id="IPR012337">
    <property type="entry name" value="RNaseH-like_sf"/>
</dbReference>
<dbReference type="InterPro" id="IPR025836">
    <property type="entry name" value="Zn_knuckle_CX2CX4HX4C"/>
</dbReference>